<dbReference type="CDD" id="cd05369">
    <property type="entry name" value="TER_DECR_SDR_a"/>
    <property type="match status" value="1"/>
</dbReference>
<dbReference type="Proteomes" id="UP000028828">
    <property type="component" value="Unassembled WGS sequence"/>
</dbReference>
<sequence>MKSDRRQPSFRQDCLHGKVAFITGGGSGICREIAKQFLLHGASVVIASRNKKKLQDAAKLLSSETGGCCFPVAMDVRSEKEVAQAVDAAMAKFGKVDILVNGAAGNFLCSAEKLTYKGFKTVMEIDAHGTFIVSKTVFEKCFKPAIQRAKTAAGRGSEGRLDRRNSGDASCEKVILNISMTLHYTAALLQTHAGAAKAAIDAMTKHLAVEWGPYNIRVNCIAPGPVEGTVGFNKLNPVPQQGFADTSGNGACKPTDPTEDFDNDEGLSSSVEHKMLKKESQADGQYKDLNMLRRFIPLQRLGTAQDMAFAAIFLCLPEASYITGANLVVDGGQWMTSGNFTVLEPHQNATWRNALYRIESRL</sequence>
<evidence type="ECO:0000256" key="5">
    <source>
        <dbReference type="ARBA" id="ARBA00048340"/>
    </source>
</evidence>
<dbReference type="PANTHER" id="PTHR43296:SF2">
    <property type="entry name" value="PEROXISOMAL 2,4-DIENOYL-COA REDUCTASE [(3E)-ENOYL-COA-PRODUCING]"/>
    <property type="match status" value="1"/>
</dbReference>
<dbReference type="InterPro" id="IPR002347">
    <property type="entry name" value="SDR_fam"/>
</dbReference>
<dbReference type="InterPro" id="IPR036291">
    <property type="entry name" value="NAD(P)-bd_dom_sf"/>
</dbReference>
<name>A0A086KE74_TOXGO</name>
<dbReference type="InterPro" id="IPR045017">
    <property type="entry name" value="DECR2-like"/>
</dbReference>
<dbReference type="GO" id="GO:0005777">
    <property type="term" value="C:peroxisome"/>
    <property type="evidence" value="ECO:0007669"/>
    <property type="project" value="TreeGrafter"/>
</dbReference>
<dbReference type="PRINTS" id="PR00081">
    <property type="entry name" value="GDHRDH"/>
</dbReference>
<comment type="caution">
    <text evidence="6">The sequence shown here is derived from an EMBL/GenBank/DDBJ whole genome shotgun (WGS) entry which is preliminary data.</text>
</comment>
<accession>A0A086KE74</accession>
<evidence type="ECO:0000313" key="7">
    <source>
        <dbReference type="Proteomes" id="UP000028828"/>
    </source>
</evidence>
<dbReference type="VEuPathDB" id="ToxoDB:TGP89_226300"/>
<keyword evidence="1" id="KW-0521">NADP</keyword>
<dbReference type="FunFam" id="3.40.50.720:FF:000084">
    <property type="entry name" value="Short-chain dehydrogenase reductase"/>
    <property type="match status" value="1"/>
</dbReference>
<evidence type="ECO:0000256" key="2">
    <source>
        <dbReference type="ARBA" id="ARBA00023002"/>
    </source>
</evidence>
<dbReference type="SUPFAM" id="SSF51735">
    <property type="entry name" value="NAD(P)-binding Rossmann-fold domains"/>
    <property type="match status" value="1"/>
</dbReference>
<organism evidence="6 7">
    <name type="scientific">Toxoplasma gondii p89</name>
    <dbReference type="NCBI Taxonomy" id="943119"/>
    <lineage>
        <taxon>Eukaryota</taxon>
        <taxon>Sar</taxon>
        <taxon>Alveolata</taxon>
        <taxon>Apicomplexa</taxon>
        <taxon>Conoidasida</taxon>
        <taxon>Coccidia</taxon>
        <taxon>Eucoccidiorida</taxon>
        <taxon>Eimeriorina</taxon>
        <taxon>Sarcocystidae</taxon>
        <taxon>Toxoplasma</taxon>
    </lineage>
</organism>
<dbReference type="AlphaFoldDB" id="A0A086KE74"/>
<proteinExistence type="predicted"/>
<comment type="catalytic activity">
    <reaction evidence="4">
        <text>a (2E,4E)-dienoyl-CoA + NADPH + H(+) = a 4,5-saturated-(3E)-enoyl-CoA + NADP(+)</text>
        <dbReference type="Rhea" id="RHEA:45912"/>
        <dbReference type="ChEBI" id="CHEBI:15378"/>
        <dbReference type="ChEBI" id="CHEBI:57783"/>
        <dbReference type="ChEBI" id="CHEBI:58349"/>
        <dbReference type="ChEBI" id="CHEBI:85101"/>
        <dbReference type="ChEBI" id="CHEBI:85493"/>
        <dbReference type="EC" id="1.3.1.124"/>
    </reaction>
</comment>
<comment type="catalytic activity">
    <reaction evidence="5">
        <text>a (2E,4Z)-dienoyl-CoA + NADPH + H(+) = a 4,5-saturated-(3E)-enoyl-CoA + NADP(+)</text>
        <dbReference type="Rhea" id="RHEA:61892"/>
        <dbReference type="ChEBI" id="CHEBI:15378"/>
        <dbReference type="ChEBI" id="CHEBI:57783"/>
        <dbReference type="ChEBI" id="CHEBI:58349"/>
        <dbReference type="ChEBI" id="CHEBI:85099"/>
        <dbReference type="ChEBI" id="CHEBI:85493"/>
        <dbReference type="EC" id="1.3.1.124"/>
    </reaction>
</comment>
<reference evidence="6 7" key="1">
    <citation type="submission" date="2014-03" db="EMBL/GenBank/DDBJ databases">
        <authorList>
            <person name="Sibley D."/>
            <person name="Venepally P."/>
            <person name="Karamycheva S."/>
            <person name="Hadjithomas M."/>
            <person name="Khan A."/>
            <person name="Brunk B."/>
            <person name="Roos D."/>
            <person name="Caler E."/>
            <person name="Lorenzi H."/>
        </authorList>
    </citation>
    <scope>NUCLEOTIDE SEQUENCE [LARGE SCALE GENOMIC DNA]</scope>
    <source>
        <strain evidence="7">p89</strain>
    </source>
</reference>
<dbReference type="EC" id="1.3.1.124" evidence="3"/>
<dbReference type="Pfam" id="PF00106">
    <property type="entry name" value="adh_short"/>
    <property type="match status" value="1"/>
</dbReference>
<dbReference type="PANTHER" id="PTHR43296">
    <property type="entry name" value="PEROXISOMAL 2,4-DIENOYL-COA REDUCTASE"/>
    <property type="match status" value="1"/>
</dbReference>
<dbReference type="OrthoDB" id="5327538at2759"/>
<gene>
    <name evidence="6" type="ORF">TGP89_226300</name>
</gene>
<evidence type="ECO:0000313" key="6">
    <source>
        <dbReference type="EMBL" id="KFG42692.1"/>
    </source>
</evidence>
<protein>
    <recommendedName>
        <fullName evidence="3">2,4-dienoyl-CoA reductase [(3E)-enoyl-CoA-producing]</fullName>
        <ecNumber evidence="3">1.3.1.124</ecNumber>
    </recommendedName>
</protein>
<dbReference type="Gene3D" id="3.40.50.720">
    <property type="entry name" value="NAD(P)-binding Rossmann-like Domain"/>
    <property type="match status" value="1"/>
</dbReference>
<keyword evidence="2 6" id="KW-0560">Oxidoreductase</keyword>
<evidence type="ECO:0000256" key="3">
    <source>
        <dbReference type="ARBA" id="ARBA00026117"/>
    </source>
</evidence>
<dbReference type="GO" id="GO:0009062">
    <property type="term" value="P:fatty acid catabolic process"/>
    <property type="evidence" value="ECO:0007669"/>
    <property type="project" value="InterPro"/>
</dbReference>
<evidence type="ECO:0000256" key="1">
    <source>
        <dbReference type="ARBA" id="ARBA00022857"/>
    </source>
</evidence>
<dbReference type="Pfam" id="PF13561">
    <property type="entry name" value="adh_short_C2"/>
    <property type="match status" value="2"/>
</dbReference>
<dbReference type="EMBL" id="AEYI02000997">
    <property type="protein sequence ID" value="KFG42692.1"/>
    <property type="molecule type" value="Genomic_DNA"/>
</dbReference>
<evidence type="ECO:0000256" key="4">
    <source>
        <dbReference type="ARBA" id="ARBA00048009"/>
    </source>
</evidence>
<dbReference type="GO" id="GO:0008670">
    <property type="term" value="F:2,4-dienoyl-CoA reductase (NADPH) activity"/>
    <property type="evidence" value="ECO:0007669"/>
    <property type="project" value="InterPro"/>
</dbReference>